<comment type="subcellular location">
    <subcellularLocation>
        <location evidence="1">Membrane</location>
    </subcellularLocation>
</comment>
<gene>
    <name evidence="8" type="ORF">TRITD_1Av1G201270</name>
</gene>
<dbReference type="Proteomes" id="UP000324705">
    <property type="component" value="Chromosome 1A"/>
</dbReference>
<comment type="similarity">
    <text evidence="2 6">Belongs to the CDC50/LEM3 family.</text>
</comment>
<evidence type="ECO:0000256" key="5">
    <source>
        <dbReference type="ARBA" id="ARBA00023136"/>
    </source>
</evidence>
<evidence type="ECO:0000256" key="1">
    <source>
        <dbReference type="ARBA" id="ARBA00004370"/>
    </source>
</evidence>
<dbReference type="GO" id="GO:0005886">
    <property type="term" value="C:plasma membrane"/>
    <property type="evidence" value="ECO:0007669"/>
    <property type="project" value="TreeGrafter"/>
</dbReference>
<dbReference type="EMBL" id="LT934111">
    <property type="protein sequence ID" value="VAH09618.1"/>
    <property type="molecule type" value="Genomic_DNA"/>
</dbReference>
<keyword evidence="3 7" id="KW-0812">Transmembrane</keyword>
<evidence type="ECO:0000313" key="8">
    <source>
        <dbReference type="EMBL" id="VAH09618.1"/>
    </source>
</evidence>
<dbReference type="InterPro" id="IPR005045">
    <property type="entry name" value="CDC50/LEM3_fam"/>
</dbReference>
<dbReference type="PANTHER" id="PTHR10926:SF70">
    <property type="entry name" value="ALA-INTERACTING SUBUNIT"/>
    <property type="match status" value="1"/>
</dbReference>
<dbReference type="PANTHER" id="PTHR10926">
    <property type="entry name" value="CELL CYCLE CONTROL PROTEIN 50"/>
    <property type="match status" value="1"/>
</dbReference>
<evidence type="ECO:0000256" key="6">
    <source>
        <dbReference type="PIRNR" id="PIRNR015840"/>
    </source>
</evidence>
<keyword evidence="4 7" id="KW-1133">Transmembrane helix</keyword>
<dbReference type="GO" id="GO:0005783">
    <property type="term" value="C:endoplasmic reticulum"/>
    <property type="evidence" value="ECO:0007669"/>
    <property type="project" value="TreeGrafter"/>
</dbReference>
<feature type="transmembrane region" description="Helical" evidence="7">
    <location>
        <begin position="219"/>
        <end position="244"/>
    </location>
</feature>
<dbReference type="AlphaFoldDB" id="A0A9R0QGG5"/>
<name>A0A9R0QGG5_TRITD</name>
<dbReference type="GO" id="GO:0005794">
    <property type="term" value="C:Golgi apparatus"/>
    <property type="evidence" value="ECO:0007669"/>
    <property type="project" value="TreeGrafter"/>
</dbReference>
<dbReference type="PIRSF" id="PIRSF015840">
    <property type="entry name" value="DUF284_TM_euk"/>
    <property type="match status" value="1"/>
</dbReference>
<reference evidence="8 9" key="1">
    <citation type="submission" date="2017-09" db="EMBL/GenBank/DDBJ databases">
        <authorList>
            <consortium name="International Durum Wheat Genome Sequencing Consortium (IDWGSC)"/>
            <person name="Milanesi L."/>
        </authorList>
    </citation>
    <scope>NUCLEOTIDE SEQUENCE [LARGE SCALE GENOMIC DNA]</scope>
    <source>
        <strain evidence="9">cv. Svevo</strain>
    </source>
</reference>
<evidence type="ECO:0000313" key="9">
    <source>
        <dbReference type="Proteomes" id="UP000324705"/>
    </source>
</evidence>
<evidence type="ECO:0000256" key="4">
    <source>
        <dbReference type="ARBA" id="ARBA00022989"/>
    </source>
</evidence>
<protein>
    <recommendedName>
        <fullName evidence="6">ALA-interacting subunit</fullName>
    </recommendedName>
</protein>
<dbReference type="Pfam" id="PF03381">
    <property type="entry name" value="CDC50"/>
    <property type="match status" value="1"/>
</dbReference>
<accession>A0A9R0QGG5</accession>
<evidence type="ECO:0000256" key="3">
    <source>
        <dbReference type="ARBA" id="ARBA00022692"/>
    </source>
</evidence>
<sequence length="266" mass="29601">MKGPIHVYYQLENFYQNHRRYVQSRSDQQLRDKDYKDPKAVAKACDPEATTGDGSLIVPCGLIAWSLFNDTYAFSVNKKSVTVNKKDIAWASDKNSKFGSNVFPVNFQKGGLIGGGNLNDKLPVCDQVSVMQHFLLNLIRLRCLVCGFEQLSEQEDLIVWMRTAALPTFRKLYGRIEADIMASDEITVVIQNNYNTYSFGGTKAVVLSTASWIGGKNNFIGVAYVAVGGICLLLAMGFVVLYVVKPRALGDPAYLSWNKEAAEYSH</sequence>
<keyword evidence="5 6" id="KW-0472">Membrane</keyword>
<organism evidence="8 9">
    <name type="scientific">Triticum turgidum subsp. durum</name>
    <name type="common">Durum wheat</name>
    <name type="synonym">Triticum durum</name>
    <dbReference type="NCBI Taxonomy" id="4567"/>
    <lineage>
        <taxon>Eukaryota</taxon>
        <taxon>Viridiplantae</taxon>
        <taxon>Streptophyta</taxon>
        <taxon>Embryophyta</taxon>
        <taxon>Tracheophyta</taxon>
        <taxon>Spermatophyta</taxon>
        <taxon>Magnoliopsida</taxon>
        <taxon>Liliopsida</taxon>
        <taxon>Poales</taxon>
        <taxon>Poaceae</taxon>
        <taxon>BOP clade</taxon>
        <taxon>Pooideae</taxon>
        <taxon>Triticodae</taxon>
        <taxon>Triticeae</taxon>
        <taxon>Triticinae</taxon>
        <taxon>Triticum</taxon>
    </lineage>
</organism>
<keyword evidence="9" id="KW-1185">Reference proteome</keyword>
<dbReference type="Gramene" id="TRITD1Av1G201270.1">
    <property type="protein sequence ID" value="TRITD1Av1G201270.1"/>
    <property type="gene ID" value="TRITD1Av1G201270"/>
</dbReference>
<evidence type="ECO:0000256" key="2">
    <source>
        <dbReference type="ARBA" id="ARBA00009457"/>
    </source>
</evidence>
<proteinExistence type="inferred from homology"/>
<evidence type="ECO:0000256" key="7">
    <source>
        <dbReference type="SAM" id="Phobius"/>
    </source>
</evidence>